<feature type="transmembrane region" description="Helical" evidence="8">
    <location>
        <begin position="77"/>
        <end position="97"/>
    </location>
</feature>
<evidence type="ECO:0000256" key="2">
    <source>
        <dbReference type="ARBA" id="ARBA00022475"/>
    </source>
</evidence>
<dbReference type="PANTHER" id="PTHR38686:SF1">
    <property type="entry name" value="APOLIPOPROTEIN N-ACYLTRANSFERASE"/>
    <property type="match status" value="1"/>
</dbReference>
<dbReference type="PROSITE" id="PS50263">
    <property type="entry name" value="CN_HYDROLASE"/>
    <property type="match status" value="1"/>
</dbReference>
<dbReference type="InterPro" id="IPR004563">
    <property type="entry name" value="Apolipo_AcylTrfase"/>
</dbReference>
<sequence length="530" mass="57095">MTPSWVLPRLLVASASAPGSRALTPAVGGRVAWPAAIALGVLSSFNFDPVNLPFAMVVAMAGLMWLAHALRDARKRTVMVTGALYGVSFMGPLIWWMNAVSHGAYVGLVLAETLFYLPIMLALRAAARLRWWPLWCAAVWVLGEWARGRFPFTGFPWGRLAHTSIDTPFEAYARLVAMPGLSAVLMLVASLLVVLVTSAAWRSRAVSVAGVVAFAGVGAILPTGIAGADGTRQVALVQGNVPGVFLTWPLGEIFTLHVEETTKLAEQIEAGKVPQPDMVLWPENATDVDPYYNESVRDQIQALSARLKAPILVGGIFDGPTATTAYNQGVVWTANGPGERYVKLKPVPFGEYVPWRKEAGFFVNRLARDIPRDMLAGHEPGALRIGDTLIGDTICYDIAYDSVTRRAVDGGAQMIVVQTSNAAFTNTSQPEQQWDISRLRAIETGRWVVVPSTNGISGVVDPHGHSVERAPMHEPAFLSAKVTLASGKTPALIIGAPLEYVLVVLGLGAWWFGTRRRTPEGVSESTEARA</sequence>
<accession>A0A5M4FIN5</accession>
<dbReference type="InterPro" id="IPR045378">
    <property type="entry name" value="LNT_N"/>
</dbReference>
<dbReference type="HAMAP" id="MF_01148">
    <property type="entry name" value="Lnt"/>
    <property type="match status" value="1"/>
</dbReference>
<evidence type="ECO:0000256" key="5">
    <source>
        <dbReference type="ARBA" id="ARBA00022989"/>
    </source>
</evidence>
<dbReference type="NCBIfam" id="TIGR00546">
    <property type="entry name" value="lnt"/>
    <property type="match status" value="1"/>
</dbReference>
<comment type="function">
    <text evidence="8">Catalyzes the phospholipid dependent N-acylation of the N-terminal cysteine of apolipoprotein, the last step in lipoprotein maturation.</text>
</comment>
<dbReference type="InterPro" id="IPR003010">
    <property type="entry name" value="C-N_Hydrolase"/>
</dbReference>
<evidence type="ECO:0000313" key="11">
    <source>
        <dbReference type="Proteomes" id="UP000380867"/>
    </source>
</evidence>
<comment type="catalytic activity">
    <reaction evidence="8">
        <text>N-terminal S-1,2-diacyl-sn-glyceryl-L-cysteinyl-[lipoprotein] + a glycerophospholipid = N-acyl-S-1,2-diacyl-sn-glyceryl-L-cysteinyl-[lipoprotein] + a 2-acyl-sn-glycero-3-phospholipid + H(+)</text>
        <dbReference type="Rhea" id="RHEA:48228"/>
        <dbReference type="Rhea" id="RHEA-COMP:14681"/>
        <dbReference type="Rhea" id="RHEA-COMP:14684"/>
        <dbReference type="ChEBI" id="CHEBI:15378"/>
        <dbReference type="ChEBI" id="CHEBI:136912"/>
        <dbReference type="ChEBI" id="CHEBI:140656"/>
        <dbReference type="ChEBI" id="CHEBI:140657"/>
        <dbReference type="ChEBI" id="CHEBI:140660"/>
        <dbReference type="EC" id="2.3.1.269"/>
    </reaction>
</comment>
<dbReference type="UniPathway" id="UPA00666"/>
<gene>
    <name evidence="8 10" type="primary">lnt</name>
    <name evidence="10" type="ORF">ESP70_001280</name>
</gene>
<keyword evidence="4 8" id="KW-0812">Transmembrane</keyword>
<protein>
    <recommendedName>
        <fullName evidence="8">Apolipoprotein N-acyltransferase</fullName>
        <shortName evidence="8">ALP N-acyltransferase</shortName>
        <ecNumber evidence="8">2.3.1.269</ecNumber>
    </recommendedName>
</protein>
<proteinExistence type="inferred from homology"/>
<comment type="pathway">
    <text evidence="8">Protein modification; lipoprotein biosynthesis (N-acyl transfer).</text>
</comment>
<dbReference type="InterPro" id="IPR036526">
    <property type="entry name" value="C-N_Hydrolase_sf"/>
</dbReference>
<keyword evidence="6 8" id="KW-0472">Membrane</keyword>
<dbReference type="AlphaFoldDB" id="A0A5M4FIN5"/>
<keyword evidence="11" id="KW-1185">Reference proteome</keyword>
<evidence type="ECO:0000256" key="8">
    <source>
        <dbReference type="HAMAP-Rule" id="MF_01148"/>
    </source>
</evidence>
<dbReference type="EC" id="2.3.1.269" evidence="8"/>
<dbReference type="Pfam" id="PF20154">
    <property type="entry name" value="LNT_N"/>
    <property type="match status" value="1"/>
</dbReference>
<evidence type="ECO:0000256" key="3">
    <source>
        <dbReference type="ARBA" id="ARBA00022679"/>
    </source>
</evidence>
<dbReference type="GO" id="GO:0042158">
    <property type="term" value="P:lipoprotein biosynthetic process"/>
    <property type="evidence" value="ECO:0007669"/>
    <property type="project" value="UniProtKB-UniRule"/>
</dbReference>
<comment type="subcellular location">
    <subcellularLocation>
        <location evidence="1 8">Cell membrane</location>
        <topology evidence="1 8">Multi-pass membrane protein</topology>
    </subcellularLocation>
</comment>
<evidence type="ECO:0000256" key="4">
    <source>
        <dbReference type="ARBA" id="ARBA00022692"/>
    </source>
</evidence>
<dbReference type="CDD" id="cd07571">
    <property type="entry name" value="ALP_N-acyl_transferase"/>
    <property type="match status" value="1"/>
</dbReference>
<evidence type="ECO:0000256" key="7">
    <source>
        <dbReference type="ARBA" id="ARBA00023315"/>
    </source>
</evidence>
<feature type="transmembrane region" description="Helical" evidence="8">
    <location>
        <begin position="172"/>
        <end position="196"/>
    </location>
</feature>
<evidence type="ECO:0000256" key="6">
    <source>
        <dbReference type="ARBA" id="ARBA00023136"/>
    </source>
</evidence>
<feature type="transmembrane region" description="Helical" evidence="8">
    <location>
        <begin position="103"/>
        <end position="123"/>
    </location>
</feature>
<keyword evidence="3 8" id="KW-0808">Transferase</keyword>
<feature type="transmembrane region" description="Helical" evidence="8">
    <location>
        <begin position="132"/>
        <end position="152"/>
    </location>
</feature>
<feature type="transmembrane region" description="Helical" evidence="8">
    <location>
        <begin position="491"/>
        <end position="512"/>
    </location>
</feature>
<feature type="domain" description="CN hydrolase" evidence="9">
    <location>
        <begin position="232"/>
        <end position="484"/>
    </location>
</feature>
<dbReference type="SUPFAM" id="SSF56317">
    <property type="entry name" value="Carbon-nitrogen hydrolase"/>
    <property type="match status" value="1"/>
</dbReference>
<comment type="similarity">
    <text evidence="8">Belongs to the CN hydrolase family. Apolipoprotein N-acyltransferase subfamily.</text>
</comment>
<organism evidence="10 11">
    <name type="scientific">Aeromicrobium ginsengisoli</name>
    <dbReference type="NCBI Taxonomy" id="363867"/>
    <lineage>
        <taxon>Bacteria</taxon>
        <taxon>Bacillati</taxon>
        <taxon>Actinomycetota</taxon>
        <taxon>Actinomycetes</taxon>
        <taxon>Propionibacteriales</taxon>
        <taxon>Nocardioidaceae</taxon>
        <taxon>Aeromicrobium</taxon>
    </lineage>
</organism>
<name>A0A5M4FIN5_9ACTN</name>
<dbReference type="GO" id="GO:0016410">
    <property type="term" value="F:N-acyltransferase activity"/>
    <property type="evidence" value="ECO:0007669"/>
    <property type="project" value="UniProtKB-UniRule"/>
</dbReference>
<keyword evidence="5 8" id="KW-1133">Transmembrane helix</keyword>
<comment type="caution">
    <text evidence="10">The sequence shown here is derived from an EMBL/GenBank/DDBJ whole genome shotgun (WGS) entry which is preliminary data.</text>
</comment>
<feature type="transmembrane region" description="Helical" evidence="8">
    <location>
        <begin position="208"/>
        <end position="228"/>
    </location>
</feature>
<dbReference type="GO" id="GO:0005886">
    <property type="term" value="C:plasma membrane"/>
    <property type="evidence" value="ECO:0007669"/>
    <property type="project" value="UniProtKB-SubCell"/>
</dbReference>
<reference evidence="10" key="1">
    <citation type="submission" date="2019-09" db="EMBL/GenBank/DDBJ databases">
        <authorList>
            <person name="Li J."/>
        </authorList>
    </citation>
    <scope>NUCLEOTIDE SEQUENCE [LARGE SCALE GENOMIC DNA]</scope>
    <source>
        <strain evidence="10">JCM 14732</strain>
    </source>
</reference>
<keyword evidence="2 8" id="KW-1003">Cell membrane</keyword>
<evidence type="ECO:0000259" key="9">
    <source>
        <dbReference type="PROSITE" id="PS50263"/>
    </source>
</evidence>
<evidence type="ECO:0000313" key="10">
    <source>
        <dbReference type="EMBL" id="KAA1399435.1"/>
    </source>
</evidence>
<dbReference type="Proteomes" id="UP000380867">
    <property type="component" value="Unassembled WGS sequence"/>
</dbReference>
<dbReference type="EMBL" id="SDPQ02000001">
    <property type="protein sequence ID" value="KAA1399435.1"/>
    <property type="molecule type" value="Genomic_DNA"/>
</dbReference>
<keyword evidence="7 8" id="KW-0012">Acyltransferase</keyword>
<dbReference type="PANTHER" id="PTHR38686">
    <property type="entry name" value="APOLIPOPROTEIN N-ACYLTRANSFERASE"/>
    <property type="match status" value="1"/>
</dbReference>
<dbReference type="Gene3D" id="3.60.110.10">
    <property type="entry name" value="Carbon-nitrogen hydrolase"/>
    <property type="match status" value="1"/>
</dbReference>
<evidence type="ECO:0000256" key="1">
    <source>
        <dbReference type="ARBA" id="ARBA00004651"/>
    </source>
</evidence>
<feature type="transmembrane region" description="Helical" evidence="8">
    <location>
        <begin position="52"/>
        <end position="70"/>
    </location>
</feature>
<dbReference type="Pfam" id="PF00795">
    <property type="entry name" value="CN_hydrolase"/>
    <property type="match status" value="1"/>
</dbReference>